<protein>
    <recommendedName>
        <fullName evidence="3 10">Thymidylate kinase</fullName>
        <ecNumber evidence="2 10">2.7.4.9</ecNumber>
    </recommendedName>
    <alternativeName>
        <fullName evidence="10">dTMP kinase</fullName>
    </alternativeName>
</protein>
<feature type="domain" description="Thymidylate kinase-like" evidence="11">
    <location>
        <begin position="8"/>
        <end position="198"/>
    </location>
</feature>
<sequence length="206" mass="23761">MKNLFIVFEGIDGSGTSTQSNLLRNYFLKKGTNAVLTAEPSSGPVGHLIREGLKKRVVFSENEAHFDQQLAYLFAADRHDHLYNDIDGVYKLLAEDKHVICTRYYFSSLAYHCSNEDDFTFVRGLNAKFPNPDLVIYIDNPVELSIERLGQRTVQDVYENKEKLTAVKKNYHDIFSDYEDKLLIVKGNKSVKEIHQEIINYIEKNF</sequence>
<dbReference type="Pfam" id="PF02223">
    <property type="entry name" value="Thymidylate_kin"/>
    <property type="match status" value="1"/>
</dbReference>
<dbReference type="InterPro" id="IPR039430">
    <property type="entry name" value="Thymidylate_kin-like_dom"/>
</dbReference>
<dbReference type="AlphaFoldDB" id="A0A1H0X101"/>
<dbReference type="EC" id="2.7.4.9" evidence="2 10"/>
<evidence type="ECO:0000256" key="7">
    <source>
        <dbReference type="ARBA" id="ARBA00022777"/>
    </source>
</evidence>
<dbReference type="GO" id="GO:0006227">
    <property type="term" value="P:dUDP biosynthetic process"/>
    <property type="evidence" value="ECO:0007669"/>
    <property type="project" value="TreeGrafter"/>
</dbReference>
<dbReference type="GO" id="GO:0006235">
    <property type="term" value="P:dTTP biosynthetic process"/>
    <property type="evidence" value="ECO:0007669"/>
    <property type="project" value="UniProtKB-UniRule"/>
</dbReference>
<evidence type="ECO:0000256" key="1">
    <source>
        <dbReference type="ARBA" id="ARBA00009776"/>
    </source>
</evidence>
<organism evidence="12 13">
    <name type="scientific">Litchfieldia salsa</name>
    <dbReference type="NCBI Taxonomy" id="930152"/>
    <lineage>
        <taxon>Bacteria</taxon>
        <taxon>Bacillati</taxon>
        <taxon>Bacillota</taxon>
        <taxon>Bacilli</taxon>
        <taxon>Bacillales</taxon>
        <taxon>Bacillaceae</taxon>
        <taxon>Litchfieldia</taxon>
    </lineage>
</organism>
<dbReference type="InterPro" id="IPR018094">
    <property type="entry name" value="Thymidylate_kinase"/>
</dbReference>
<evidence type="ECO:0000256" key="9">
    <source>
        <dbReference type="ARBA" id="ARBA00048743"/>
    </source>
</evidence>
<keyword evidence="4 10" id="KW-0808">Transferase</keyword>
<dbReference type="EMBL" id="FNJU01000020">
    <property type="protein sequence ID" value="SDP96126.1"/>
    <property type="molecule type" value="Genomic_DNA"/>
</dbReference>
<dbReference type="PANTHER" id="PTHR10344:SF4">
    <property type="entry name" value="UMP-CMP KINASE 2, MITOCHONDRIAL"/>
    <property type="match status" value="1"/>
</dbReference>
<keyword evidence="13" id="KW-1185">Reference proteome</keyword>
<dbReference type="NCBIfam" id="TIGR00041">
    <property type="entry name" value="DTMP_kinase"/>
    <property type="match status" value="1"/>
</dbReference>
<reference evidence="13" key="1">
    <citation type="submission" date="2016-10" db="EMBL/GenBank/DDBJ databases">
        <authorList>
            <person name="Varghese N."/>
            <person name="Submissions S."/>
        </authorList>
    </citation>
    <scope>NUCLEOTIDE SEQUENCE [LARGE SCALE GENOMIC DNA]</scope>
    <source>
        <strain evidence="13">IBRC-M10078</strain>
    </source>
</reference>
<proteinExistence type="inferred from homology"/>
<dbReference type="HAMAP" id="MF_00165">
    <property type="entry name" value="Thymidylate_kinase"/>
    <property type="match status" value="1"/>
</dbReference>
<keyword evidence="8 10" id="KW-0067">ATP-binding</keyword>
<dbReference type="CDD" id="cd01672">
    <property type="entry name" value="TMPK"/>
    <property type="match status" value="1"/>
</dbReference>
<keyword evidence="5 10" id="KW-0545">Nucleotide biosynthesis</keyword>
<name>A0A1H0X101_9BACI</name>
<comment type="similarity">
    <text evidence="1 10">Belongs to the thymidylate kinase family.</text>
</comment>
<gene>
    <name evidence="10" type="primary">tmk</name>
    <name evidence="12" type="ORF">SAMN05216565_12057</name>
</gene>
<evidence type="ECO:0000256" key="4">
    <source>
        <dbReference type="ARBA" id="ARBA00022679"/>
    </source>
</evidence>
<evidence type="ECO:0000256" key="5">
    <source>
        <dbReference type="ARBA" id="ARBA00022727"/>
    </source>
</evidence>
<evidence type="ECO:0000313" key="13">
    <source>
        <dbReference type="Proteomes" id="UP000199159"/>
    </source>
</evidence>
<dbReference type="RefSeq" id="WP_090859587.1">
    <property type="nucleotide sequence ID" value="NZ_FNJU01000020.1"/>
</dbReference>
<comment type="caution">
    <text evidence="10">Lacks conserved residue(s) required for the propagation of feature annotation.</text>
</comment>
<dbReference type="Gene3D" id="3.40.50.300">
    <property type="entry name" value="P-loop containing nucleotide triphosphate hydrolases"/>
    <property type="match status" value="1"/>
</dbReference>
<evidence type="ECO:0000256" key="10">
    <source>
        <dbReference type="HAMAP-Rule" id="MF_00165"/>
    </source>
</evidence>
<dbReference type="GO" id="GO:0004798">
    <property type="term" value="F:dTMP kinase activity"/>
    <property type="evidence" value="ECO:0007669"/>
    <property type="project" value="UniProtKB-UniRule"/>
</dbReference>
<dbReference type="SUPFAM" id="SSF52540">
    <property type="entry name" value="P-loop containing nucleoside triphosphate hydrolases"/>
    <property type="match status" value="1"/>
</dbReference>
<evidence type="ECO:0000256" key="6">
    <source>
        <dbReference type="ARBA" id="ARBA00022741"/>
    </source>
</evidence>
<evidence type="ECO:0000313" key="12">
    <source>
        <dbReference type="EMBL" id="SDP96126.1"/>
    </source>
</evidence>
<dbReference type="PANTHER" id="PTHR10344">
    <property type="entry name" value="THYMIDYLATE KINASE"/>
    <property type="match status" value="1"/>
</dbReference>
<dbReference type="InterPro" id="IPR027417">
    <property type="entry name" value="P-loop_NTPase"/>
</dbReference>
<evidence type="ECO:0000256" key="3">
    <source>
        <dbReference type="ARBA" id="ARBA00017144"/>
    </source>
</evidence>
<evidence type="ECO:0000256" key="8">
    <source>
        <dbReference type="ARBA" id="ARBA00022840"/>
    </source>
</evidence>
<dbReference type="GO" id="GO:0005524">
    <property type="term" value="F:ATP binding"/>
    <property type="evidence" value="ECO:0007669"/>
    <property type="project" value="UniProtKB-UniRule"/>
</dbReference>
<dbReference type="Proteomes" id="UP000199159">
    <property type="component" value="Unassembled WGS sequence"/>
</dbReference>
<dbReference type="GO" id="GO:0006233">
    <property type="term" value="P:dTDP biosynthetic process"/>
    <property type="evidence" value="ECO:0007669"/>
    <property type="project" value="InterPro"/>
</dbReference>
<keyword evidence="6 10" id="KW-0547">Nucleotide-binding</keyword>
<evidence type="ECO:0000259" key="11">
    <source>
        <dbReference type="Pfam" id="PF02223"/>
    </source>
</evidence>
<comment type="catalytic activity">
    <reaction evidence="9 10">
        <text>dTMP + ATP = dTDP + ADP</text>
        <dbReference type="Rhea" id="RHEA:13517"/>
        <dbReference type="ChEBI" id="CHEBI:30616"/>
        <dbReference type="ChEBI" id="CHEBI:58369"/>
        <dbReference type="ChEBI" id="CHEBI:63528"/>
        <dbReference type="ChEBI" id="CHEBI:456216"/>
        <dbReference type="EC" id="2.7.4.9"/>
    </reaction>
</comment>
<accession>A0A1H0X101</accession>
<keyword evidence="7 10" id="KW-0418">Kinase</keyword>
<comment type="function">
    <text evidence="10">Phosphorylation of dTMP to form dTDP in both de novo and salvage pathways of dTTP synthesis.</text>
</comment>
<evidence type="ECO:0000256" key="2">
    <source>
        <dbReference type="ARBA" id="ARBA00012980"/>
    </source>
</evidence>
<dbReference type="STRING" id="930152.SAMN05216565_12057"/>
<dbReference type="GO" id="GO:0005829">
    <property type="term" value="C:cytosol"/>
    <property type="evidence" value="ECO:0007669"/>
    <property type="project" value="TreeGrafter"/>
</dbReference>
<dbReference type="OrthoDB" id="9774907at2"/>